<dbReference type="EMBL" id="JAPCXB010000030">
    <property type="protein sequence ID" value="KAJ1613841.1"/>
    <property type="molecule type" value="Genomic_DNA"/>
</dbReference>
<feature type="signal peptide" evidence="3">
    <location>
        <begin position="1"/>
        <end position="22"/>
    </location>
</feature>
<reference evidence="4" key="1">
    <citation type="submission" date="2022-10" db="EMBL/GenBank/DDBJ databases">
        <title>Adaptive evolution leads to modifications in subtelomeric GC content in a zoonotic Cryptosporidium species.</title>
        <authorList>
            <person name="Li J."/>
            <person name="Feng Y."/>
            <person name="Xiao L."/>
        </authorList>
    </citation>
    <scope>NUCLEOTIDE SEQUENCE</scope>
    <source>
        <strain evidence="4">25894</strain>
    </source>
</reference>
<gene>
    <name evidence="4" type="ORF">OJ252_877</name>
</gene>
<feature type="region of interest" description="Disordered" evidence="1">
    <location>
        <begin position="34"/>
        <end position="201"/>
    </location>
</feature>
<keyword evidence="2" id="KW-1133">Transmembrane helix</keyword>
<accession>A0ABQ8P9R4</accession>
<feature type="compositionally biased region" description="Basic and acidic residues" evidence="1">
    <location>
        <begin position="73"/>
        <end position="119"/>
    </location>
</feature>
<feature type="compositionally biased region" description="Basic and acidic residues" evidence="1">
    <location>
        <begin position="34"/>
        <end position="46"/>
    </location>
</feature>
<feature type="chain" id="PRO_5047206063" evidence="3">
    <location>
        <begin position="23"/>
        <end position="462"/>
    </location>
</feature>
<protein>
    <submittedName>
        <fullName evidence="4">Signal peptide-containing protein with transmembrane domain</fullName>
    </submittedName>
</protein>
<sequence length="462" mass="50455">MRPNSYLLLIVFYFVCTALGGADHVGALQVHKSLEDKTEGSSKEVDGSDSDQGQDGQAGSDEESGDSTAGTAEKSESDSGSKEEAQGEVAEKGDDKSPKEEAQGEVAEKGDDKSPKEEAQGEAAENGDDKSSEEGSSSPSSSSSSSSEEGKHAKEVVPSVQSKDTLKEEDEKNELKKLEEFKKSETLEKEPEQVGKKRAEARVNNEEKYRVESEIISQGSVNSSDVRMTGENEFTVDHPAVNQVINKIIQPSTDEKQLQVEMKEDFEPESGTEESKQTKSVILTFDLSSEDLVSKISLISDSKLTLTRYIGMNPQKAKITIVDPTVQLSSSQTRLSELSRYESMEFDLSQKIPGKADIISLSEISSQIPIILQQHNTTVLRLLLEATTPRTQFGILSNMDGVGPTIVLELKPTVESNSTWMYTITGVAIIFVIIGVSIALYFQNKNKESQKIENIPLLNNKV</sequence>
<name>A0ABQ8P9R4_9CRYT</name>
<dbReference type="Proteomes" id="UP001071777">
    <property type="component" value="Unassembled WGS sequence"/>
</dbReference>
<feature type="compositionally biased region" description="Basic and acidic residues" evidence="1">
    <location>
        <begin position="164"/>
        <end position="201"/>
    </location>
</feature>
<keyword evidence="2 4" id="KW-0812">Transmembrane</keyword>
<keyword evidence="2" id="KW-0472">Membrane</keyword>
<evidence type="ECO:0000256" key="1">
    <source>
        <dbReference type="SAM" id="MobiDB-lite"/>
    </source>
</evidence>
<feature type="transmembrane region" description="Helical" evidence="2">
    <location>
        <begin position="420"/>
        <end position="442"/>
    </location>
</feature>
<feature type="compositionally biased region" description="Low complexity" evidence="1">
    <location>
        <begin position="50"/>
        <end position="59"/>
    </location>
</feature>
<evidence type="ECO:0000256" key="2">
    <source>
        <dbReference type="SAM" id="Phobius"/>
    </source>
</evidence>
<feature type="compositionally biased region" description="Low complexity" evidence="1">
    <location>
        <begin position="134"/>
        <end position="147"/>
    </location>
</feature>
<proteinExistence type="predicted"/>
<keyword evidence="5" id="KW-1185">Reference proteome</keyword>
<organism evidence="4 5">
    <name type="scientific">Cryptosporidium canis</name>
    <dbReference type="NCBI Taxonomy" id="195482"/>
    <lineage>
        <taxon>Eukaryota</taxon>
        <taxon>Sar</taxon>
        <taxon>Alveolata</taxon>
        <taxon>Apicomplexa</taxon>
        <taxon>Conoidasida</taxon>
        <taxon>Coccidia</taxon>
        <taxon>Eucoccidiorida</taxon>
        <taxon>Eimeriorina</taxon>
        <taxon>Cryptosporidiidae</taxon>
        <taxon>Cryptosporidium</taxon>
    </lineage>
</organism>
<evidence type="ECO:0000256" key="3">
    <source>
        <dbReference type="SAM" id="SignalP"/>
    </source>
</evidence>
<comment type="caution">
    <text evidence="4">The sequence shown here is derived from an EMBL/GenBank/DDBJ whole genome shotgun (WGS) entry which is preliminary data.</text>
</comment>
<evidence type="ECO:0000313" key="4">
    <source>
        <dbReference type="EMBL" id="KAJ1613841.1"/>
    </source>
</evidence>
<evidence type="ECO:0000313" key="5">
    <source>
        <dbReference type="Proteomes" id="UP001071777"/>
    </source>
</evidence>
<keyword evidence="3" id="KW-0732">Signal</keyword>